<dbReference type="InterPro" id="IPR027417">
    <property type="entry name" value="P-loop_NTPase"/>
</dbReference>
<dbReference type="AlphaFoldDB" id="A0A1G6BTG6"/>
<dbReference type="GO" id="GO:0016301">
    <property type="term" value="F:kinase activity"/>
    <property type="evidence" value="ECO:0007669"/>
    <property type="project" value="UniProtKB-KW"/>
</dbReference>
<dbReference type="SUPFAM" id="SSF52540">
    <property type="entry name" value="P-loop containing nucleoside triphosphate hydrolases"/>
    <property type="match status" value="1"/>
</dbReference>
<evidence type="ECO:0000313" key="1">
    <source>
        <dbReference type="EMBL" id="SDB23904.1"/>
    </source>
</evidence>
<sequence length="198" mass="22492">MNTIITISREIGSGGHAIGKMVAEKLGIPFLDKEFINEVCKETGIDKKYVETQDESGSWSNKYFNTNFYNALYLGDPQDSIFRAQREIILEHAQKGPCVIVGRCADYILKEAKIKCLNVFIYADKELRAKTLKVRDEGVTNEKVLAKKDKGRRFYYKYYTDQTFGDAKNYHISIDSGFFGIEKSADLIIGALKKVDES</sequence>
<evidence type="ECO:0000313" key="2">
    <source>
        <dbReference type="Proteomes" id="UP000199228"/>
    </source>
</evidence>
<proteinExistence type="predicted"/>
<organism evidence="1 2">
    <name type="scientific">Eubacterium oxidoreducens</name>
    <dbReference type="NCBI Taxonomy" id="1732"/>
    <lineage>
        <taxon>Bacteria</taxon>
        <taxon>Bacillati</taxon>
        <taxon>Bacillota</taxon>
        <taxon>Clostridia</taxon>
        <taxon>Eubacteriales</taxon>
        <taxon>Eubacteriaceae</taxon>
        <taxon>Eubacterium</taxon>
    </lineage>
</organism>
<dbReference type="Proteomes" id="UP000199228">
    <property type="component" value="Unassembled WGS sequence"/>
</dbReference>
<name>A0A1G6BTG6_EUBOX</name>
<dbReference type="Pfam" id="PF13189">
    <property type="entry name" value="Cytidylate_kin2"/>
    <property type="match status" value="1"/>
</dbReference>
<dbReference type="Gene3D" id="3.40.50.300">
    <property type="entry name" value="P-loop containing nucleotide triphosphate hydrolases"/>
    <property type="match status" value="1"/>
</dbReference>
<dbReference type="STRING" id="1732.SAMN02910417_01794"/>
<dbReference type="RefSeq" id="WP_242870561.1">
    <property type="nucleotide sequence ID" value="NZ_FMXR01000012.1"/>
</dbReference>
<accession>A0A1G6BTG6</accession>
<keyword evidence="2" id="KW-1185">Reference proteome</keyword>
<keyword evidence="1" id="KW-0418">Kinase</keyword>
<dbReference type="EMBL" id="FMXR01000012">
    <property type="protein sequence ID" value="SDB23904.1"/>
    <property type="molecule type" value="Genomic_DNA"/>
</dbReference>
<keyword evidence="1" id="KW-0808">Transferase</keyword>
<protein>
    <submittedName>
        <fullName evidence="1">Cytidylate kinase</fullName>
    </submittedName>
</protein>
<reference evidence="1 2" key="1">
    <citation type="submission" date="2016-10" db="EMBL/GenBank/DDBJ databases">
        <authorList>
            <person name="de Groot N.N."/>
        </authorList>
    </citation>
    <scope>NUCLEOTIDE SEQUENCE [LARGE SCALE GENOMIC DNA]</scope>
    <source>
        <strain evidence="1 2">DSM 3217</strain>
    </source>
</reference>
<gene>
    <name evidence="1" type="ORF">SAMN02910417_01794</name>
</gene>